<feature type="region of interest" description="Disordered" evidence="1">
    <location>
        <begin position="194"/>
        <end position="274"/>
    </location>
</feature>
<feature type="compositionally biased region" description="Basic and acidic residues" evidence="1">
    <location>
        <begin position="322"/>
        <end position="337"/>
    </location>
</feature>
<evidence type="ECO:0000259" key="2">
    <source>
        <dbReference type="Pfam" id="PF00483"/>
    </source>
</evidence>
<dbReference type="EnsemblPlants" id="AET4Gv20537300.6">
    <property type="protein sequence ID" value="AET4Gv20537300.6"/>
    <property type="gene ID" value="AET4Gv20537300"/>
</dbReference>
<accession>A0A453IEL8</accession>
<reference evidence="4" key="1">
    <citation type="journal article" date="2014" name="Science">
        <title>Ancient hybridizations among the ancestral genomes of bread wheat.</title>
        <authorList>
            <consortium name="International Wheat Genome Sequencing Consortium,"/>
            <person name="Marcussen T."/>
            <person name="Sandve S.R."/>
            <person name="Heier L."/>
            <person name="Spannagl M."/>
            <person name="Pfeifer M."/>
            <person name="Jakobsen K.S."/>
            <person name="Wulff B.B."/>
            <person name="Steuernagel B."/>
            <person name="Mayer K.F."/>
            <person name="Olsen O.A."/>
        </authorList>
    </citation>
    <scope>NUCLEOTIDE SEQUENCE [LARGE SCALE GENOMIC DNA]</scope>
    <source>
        <strain evidence="4">cv. AL8/78</strain>
    </source>
</reference>
<proteinExistence type="predicted"/>
<dbReference type="SUPFAM" id="SSF53448">
    <property type="entry name" value="Nucleotide-diphospho-sugar transferases"/>
    <property type="match status" value="1"/>
</dbReference>
<reference evidence="3" key="5">
    <citation type="journal article" date="2021" name="G3 (Bethesda)">
        <title>Aegilops tauschii genome assembly Aet v5.0 features greater sequence contiguity and improved annotation.</title>
        <authorList>
            <person name="Wang L."/>
            <person name="Zhu T."/>
            <person name="Rodriguez J.C."/>
            <person name="Deal K.R."/>
            <person name="Dubcovsky J."/>
            <person name="McGuire P.E."/>
            <person name="Lux T."/>
            <person name="Spannagl M."/>
            <person name="Mayer K.F.X."/>
            <person name="Baldrich P."/>
            <person name="Meyers B.C."/>
            <person name="Huo N."/>
            <person name="Gu Y.Q."/>
            <person name="Zhou H."/>
            <person name="Devos K.M."/>
            <person name="Bennetzen J.L."/>
            <person name="Unver T."/>
            <person name="Budak H."/>
            <person name="Gulick P.J."/>
            <person name="Galiba G."/>
            <person name="Kalapos B."/>
            <person name="Nelson D.R."/>
            <person name="Li P."/>
            <person name="You F.M."/>
            <person name="Luo M.C."/>
            <person name="Dvorak J."/>
        </authorList>
    </citation>
    <scope>NUCLEOTIDE SEQUENCE [LARGE SCALE GENOMIC DNA]</scope>
    <source>
        <strain evidence="3">cv. AL8/78</strain>
    </source>
</reference>
<feature type="compositionally biased region" description="Basic residues" evidence="1">
    <location>
        <begin position="392"/>
        <end position="409"/>
    </location>
</feature>
<feature type="compositionally biased region" description="Basic and acidic residues" evidence="1">
    <location>
        <begin position="351"/>
        <end position="368"/>
    </location>
</feature>
<evidence type="ECO:0000256" key="1">
    <source>
        <dbReference type="SAM" id="MobiDB-lite"/>
    </source>
</evidence>
<dbReference type="AlphaFoldDB" id="A0A453IEL8"/>
<dbReference type="Gene3D" id="3.90.550.10">
    <property type="entry name" value="Spore Coat Polysaccharide Biosynthesis Protein SpsA, Chain A"/>
    <property type="match status" value="1"/>
</dbReference>
<feature type="compositionally biased region" description="Basic and acidic residues" evidence="1">
    <location>
        <begin position="212"/>
        <end position="223"/>
    </location>
</feature>
<feature type="region of interest" description="Disordered" evidence="1">
    <location>
        <begin position="294"/>
        <end position="423"/>
    </location>
</feature>
<protein>
    <recommendedName>
        <fullName evidence="2">Nucleotidyl transferase domain-containing protein</fullName>
    </recommendedName>
</protein>
<dbReference type="InterPro" id="IPR050486">
    <property type="entry name" value="Mannose-1P_guanyltransferase"/>
</dbReference>
<dbReference type="InterPro" id="IPR029044">
    <property type="entry name" value="Nucleotide-diphossugar_trans"/>
</dbReference>
<feature type="region of interest" description="Disordered" evidence="1">
    <location>
        <begin position="1"/>
        <end position="44"/>
    </location>
</feature>
<dbReference type="STRING" id="200361.A0A453IEL8"/>
<dbReference type="Pfam" id="PF00483">
    <property type="entry name" value="NTP_transferase"/>
    <property type="match status" value="1"/>
</dbReference>
<keyword evidence="4" id="KW-1185">Reference proteome</keyword>
<reference evidence="4" key="2">
    <citation type="journal article" date="2017" name="Nat. Plants">
        <title>The Aegilops tauschii genome reveals multiple impacts of transposons.</title>
        <authorList>
            <person name="Zhao G."/>
            <person name="Zou C."/>
            <person name="Li K."/>
            <person name="Wang K."/>
            <person name="Li T."/>
            <person name="Gao L."/>
            <person name="Zhang X."/>
            <person name="Wang H."/>
            <person name="Yang Z."/>
            <person name="Liu X."/>
            <person name="Jiang W."/>
            <person name="Mao L."/>
            <person name="Kong X."/>
            <person name="Jiao Y."/>
            <person name="Jia J."/>
        </authorList>
    </citation>
    <scope>NUCLEOTIDE SEQUENCE [LARGE SCALE GENOMIC DNA]</scope>
    <source>
        <strain evidence="4">cv. AL8/78</strain>
    </source>
</reference>
<organism evidence="3 4">
    <name type="scientific">Aegilops tauschii subsp. strangulata</name>
    <name type="common">Goatgrass</name>
    <dbReference type="NCBI Taxonomy" id="200361"/>
    <lineage>
        <taxon>Eukaryota</taxon>
        <taxon>Viridiplantae</taxon>
        <taxon>Streptophyta</taxon>
        <taxon>Embryophyta</taxon>
        <taxon>Tracheophyta</taxon>
        <taxon>Spermatophyta</taxon>
        <taxon>Magnoliopsida</taxon>
        <taxon>Liliopsida</taxon>
        <taxon>Poales</taxon>
        <taxon>Poaceae</taxon>
        <taxon>BOP clade</taxon>
        <taxon>Pooideae</taxon>
        <taxon>Triticodae</taxon>
        <taxon>Triticeae</taxon>
        <taxon>Triticinae</taxon>
        <taxon>Aegilops</taxon>
    </lineage>
</organism>
<reference evidence="3" key="3">
    <citation type="journal article" date="2017" name="Nature">
        <title>Genome sequence of the progenitor of the wheat D genome Aegilops tauschii.</title>
        <authorList>
            <person name="Luo M.C."/>
            <person name="Gu Y.Q."/>
            <person name="Puiu D."/>
            <person name="Wang H."/>
            <person name="Twardziok S.O."/>
            <person name="Deal K.R."/>
            <person name="Huo N."/>
            <person name="Zhu T."/>
            <person name="Wang L."/>
            <person name="Wang Y."/>
            <person name="McGuire P.E."/>
            <person name="Liu S."/>
            <person name="Long H."/>
            <person name="Ramasamy R.K."/>
            <person name="Rodriguez J.C."/>
            <person name="Van S.L."/>
            <person name="Yuan L."/>
            <person name="Wang Z."/>
            <person name="Xia Z."/>
            <person name="Xiao L."/>
            <person name="Anderson O.D."/>
            <person name="Ouyang S."/>
            <person name="Liang Y."/>
            <person name="Zimin A.V."/>
            <person name="Pertea G."/>
            <person name="Qi P."/>
            <person name="Bennetzen J.L."/>
            <person name="Dai X."/>
            <person name="Dawson M.W."/>
            <person name="Muller H.G."/>
            <person name="Kugler K."/>
            <person name="Rivarola-Duarte L."/>
            <person name="Spannagl M."/>
            <person name="Mayer K.F.X."/>
            <person name="Lu F.H."/>
            <person name="Bevan M.W."/>
            <person name="Leroy P."/>
            <person name="Li P."/>
            <person name="You F.M."/>
            <person name="Sun Q."/>
            <person name="Liu Z."/>
            <person name="Lyons E."/>
            <person name="Wicker T."/>
            <person name="Salzberg S.L."/>
            <person name="Devos K.M."/>
            <person name="Dvorak J."/>
        </authorList>
    </citation>
    <scope>NUCLEOTIDE SEQUENCE [LARGE SCALE GENOMIC DNA]</scope>
    <source>
        <strain evidence="3">cv. AL8/78</strain>
    </source>
</reference>
<reference evidence="3" key="4">
    <citation type="submission" date="2019-03" db="UniProtKB">
        <authorList>
            <consortium name="EnsemblPlants"/>
        </authorList>
    </citation>
    <scope>IDENTIFICATION</scope>
</reference>
<evidence type="ECO:0000313" key="3">
    <source>
        <dbReference type="EnsemblPlants" id="AET4Gv20537300.6"/>
    </source>
</evidence>
<dbReference type="InterPro" id="IPR005835">
    <property type="entry name" value="NTP_transferase_dom"/>
</dbReference>
<feature type="compositionally biased region" description="Basic and acidic residues" evidence="1">
    <location>
        <begin position="252"/>
        <end position="262"/>
    </location>
</feature>
<dbReference type="Gramene" id="AET4Gv20537300.6">
    <property type="protein sequence ID" value="AET4Gv20537300.6"/>
    <property type="gene ID" value="AET4Gv20537300"/>
</dbReference>
<dbReference type="Proteomes" id="UP000015105">
    <property type="component" value="Chromosome 4D"/>
</dbReference>
<feature type="domain" description="Nucleotidyl transferase" evidence="2">
    <location>
        <begin position="67"/>
        <end position="124"/>
    </location>
</feature>
<name>A0A453IEL8_AEGTS</name>
<dbReference type="PANTHER" id="PTHR22572">
    <property type="entry name" value="SUGAR-1-PHOSPHATE GUANYL TRANSFERASE"/>
    <property type="match status" value="1"/>
</dbReference>
<evidence type="ECO:0000313" key="4">
    <source>
        <dbReference type="Proteomes" id="UP000015105"/>
    </source>
</evidence>
<sequence length="482" mass="51869">DPADGFLFPPLTCPSIHPPQFSSPAPAVDEAPEEEDSSAPPSPALPAALAWSFTGCGGCARRTATMKALILVGGFGTRLRPLTLSVPKPLVDFANKPMILHQIEALKDVGVTEVVLAINYQPEGHAQLSQGLREQAWHQDHLLPGDRANGNRRTAGPCPRQARRRVRRAFLRPQQRRDQRVPVRRAHRVPQVPWRRGHDHGHQGGRAFQVRRGGDGGGDREGGAVRGEAQGVRGQQDQRRHLPAEPVRAGPHRAEADVHREGGVPAHRRRQGPVRHGAAGVLDGHRAAEGLHHGAQALPGVPEEEGAGEAGGGRARPGQRAGARDGDDRGGVPDRAGRGRRPRVRGGGRGEAVEVHRDAGRAREEARVHLRQHRGVALDGGQVGARGEHDHPRRGRARLRRGVQQRRRGAPAQGDQVQHPQARDRHVIVTIGPSKAAVPAPAPHGEKGSYISSCVCWFICLSASVTRAVRPTAKCLSGSMYV</sequence>